<dbReference type="SUPFAM" id="SSF53056">
    <property type="entry name" value="beta-carbonic anhydrase, cab"/>
    <property type="match status" value="1"/>
</dbReference>
<comment type="cofactor">
    <cofactor evidence="3">
        <name>Zn(2+)</name>
        <dbReference type="ChEBI" id="CHEBI:29105"/>
    </cofactor>
    <text evidence="3">Binds 1 zinc ion per subunit.</text>
</comment>
<comment type="caution">
    <text evidence="4">The sequence shown here is derived from an EMBL/GenBank/DDBJ whole genome shotgun (WGS) entry which is preliminary data.</text>
</comment>
<dbReference type="InterPro" id="IPR001765">
    <property type="entry name" value="Carbonic_anhydrase"/>
</dbReference>
<dbReference type="GO" id="GO:0008270">
    <property type="term" value="F:zinc ion binding"/>
    <property type="evidence" value="ECO:0007669"/>
    <property type="project" value="InterPro"/>
</dbReference>
<dbReference type="GO" id="GO:0004089">
    <property type="term" value="F:carbonate dehydratase activity"/>
    <property type="evidence" value="ECO:0007669"/>
    <property type="project" value="InterPro"/>
</dbReference>
<feature type="binding site" evidence="3">
    <location>
        <position position="83"/>
    </location>
    <ligand>
        <name>Zn(2+)</name>
        <dbReference type="ChEBI" id="CHEBI:29105"/>
    </ligand>
</feature>
<feature type="binding site" evidence="3">
    <location>
        <position position="139"/>
    </location>
    <ligand>
        <name>Zn(2+)</name>
        <dbReference type="ChEBI" id="CHEBI:29105"/>
    </ligand>
</feature>
<dbReference type="OrthoDB" id="9797527at2"/>
<accession>A0A426V5S6</accession>
<dbReference type="AlphaFoldDB" id="A0A426V5S6"/>
<dbReference type="InterPro" id="IPR036874">
    <property type="entry name" value="Carbonic_anhydrase_sf"/>
</dbReference>
<comment type="function">
    <text evidence="2">Catalyzes the reversible hydration of carbon dioxide to form bicarbonate.</text>
</comment>
<feature type="binding site" evidence="3">
    <location>
        <position position="136"/>
    </location>
    <ligand>
        <name>Zn(2+)</name>
        <dbReference type="ChEBI" id="CHEBI:29105"/>
    </ligand>
</feature>
<dbReference type="SMART" id="SM00947">
    <property type="entry name" value="Pro_CA"/>
    <property type="match status" value="1"/>
</dbReference>
<sequence>MCKTCVTVSPSRLHRRASYGTIQGVPELTASSLMEHHEAAKTLVALLEGNGRFVAGEPRFKRDIVSARQHAPGQTPTAAVFTCIDSRVTAESVFDCDFGQLLVVRTAGHVPDRAAVGSLEFAAAELGVSLVVVLGHERCGAINAALHAVEADTHDPRTDYLVEQLWQPASQALAETPEGEDAAPKALRLQVRRTVADLGRRENLDGVLVVGAVYDLDTGEVTLIEEN</sequence>
<keyword evidence="5" id="KW-1185">Reference proteome</keyword>
<proteinExistence type="inferred from homology"/>
<reference evidence="4 5" key="1">
    <citation type="submission" date="2018-12" db="EMBL/GenBank/DDBJ databases">
        <title>Glycomyces sp. YIM 121974 draft genome.</title>
        <authorList>
            <person name="Li Q."/>
        </authorList>
    </citation>
    <scope>NUCLEOTIDE SEQUENCE [LARGE SCALE GENOMIC DNA]</scope>
    <source>
        <strain evidence="4 5">YIM 121974</strain>
    </source>
</reference>
<gene>
    <name evidence="4" type="ORF">EIW28_05390</name>
</gene>
<dbReference type="PANTHER" id="PTHR11002:SF79">
    <property type="entry name" value="CARBONIC ANHYDRASE 2"/>
    <property type="match status" value="1"/>
</dbReference>
<dbReference type="Proteomes" id="UP000277256">
    <property type="component" value="Unassembled WGS sequence"/>
</dbReference>
<dbReference type="PANTHER" id="PTHR11002">
    <property type="entry name" value="CARBONIC ANHYDRASE"/>
    <property type="match status" value="1"/>
</dbReference>
<evidence type="ECO:0000313" key="4">
    <source>
        <dbReference type="EMBL" id="RRS02160.1"/>
    </source>
</evidence>
<evidence type="ECO:0000256" key="3">
    <source>
        <dbReference type="PIRSR" id="PIRSR601765-1"/>
    </source>
</evidence>
<dbReference type="EMBL" id="RSEB01000001">
    <property type="protein sequence ID" value="RRS02160.1"/>
    <property type="molecule type" value="Genomic_DNA"/>
</dbReference>
<organism evidence="4 5">
    <name type="scientific">Glycomyces terrestris</name>
    <dbReference type="NCBI Taxonomy" id="2493553"/>
    <lineage>
        <taxon>Bacteria</taxon>
        <taxon>Bacillati</taxon>
        <taxon>Actinomycetota</taxon>
        <taxon>Actinomycetes</taxon>
        <taxon>Glycomycetales</taxon>
        <taxon>Glycomycetaceae</taxon>
        <taxon>Glycomyces</taxon>
    </lineage>
</organism>
<keyword evidence="3" id="KW-0479">Metal-binding</keyword>
<protein>
    <submittedName>
        <fullName evidence="4">Carbonic anhydrase</fullName>
    </submittedName>
</protein>
<dbReference type="Gene3D" id="3.40.1050.10">
    <property type="entry name" value="Carbonic anhydrase"/>
    <property type="match status" value="1"/>
</dbReference>
<name>A0A426V5S6_9ACTN</name>
<dbReference type="Pfam" id="PF00484">
    <property type="entry name" value="Pro_CA"/>
    <property type="match status" value="1"/>
</dbReference>
<evidence type="ECO:0000256" key="1">
    <source>
        <dbReference type="ARBA" id="ARBA00006217"/>
    </source>
</evidence>
<feature type="binding site" evidence="3">
    <location>
        <position position="85"/>
    </location>
    <ligand>
        <name>Zn(2+)</name>
        <dbReference type="ChEBI" id="CHEBI:29105"/>
    </ligand>
</feature>
<comment type="similarity">
    <text evidence="1">Belongs to the beta-class carbonic anhydrase family.</text>
</comment>
<keyword evidence="3" id="KW-0862">Zinc</keyword>
<evidence type="ECO:0000313" key="5">
    <source>
        <dbReference type="Proteomes" id="UP000277256"/>
    </source>
</evidence>
<evidence type="ECO:0000256" key="2">
    <source>
        <dbReference type="ARBA" id="ARBA00024993"/>
    </source>
</evidence>